<name>A0A0X3BPL4_9EURY</name>
<protein>
    <submittedName>
        <fullName evidence="2">Uncharacterized protein</fullName>
    </submittedName>
</protein>
<reference evidence="2 3" key="1">
    <citation type="submission" date="2016-01" db="EMBL/GenBank/DDBJ databases">
        <authorList>
            <person name="Manzoor S."/>
        </authorList>
    </citation>
    <scope>NUCLEOTIDE SEQUENCE [LARGE SCALE GENOMIC DNA]</scope>
    <source>
        <strain evidence="2">Methanoculleus sp MAB1</strain>
    </source>
</reference>
<sequence length="194" mass="20397">MPGVDDDELFRAEVPGGRKDGLERPAVALVGRMPDDHSTKRLRDRDGVVRRAVVDDEHRIRVPGGAENRLCDVGLLVVGRHRDEGPDGPPGPRPAGEVVDEKVCVPAVAAVLDDPVGLPGGGRRSAGPGGHRGPSRGMLRIAGSAAGVLSGQERGWGVAGCIMGMSECWVVGESPECDVPVECDGSREPELEHR</sequence>
<organism evidence="2 3">
    <name type="scientific">Methanoculleus bourgensis</name>
    <dbReference type="NCBI Taxonomy" id="83986"/>
    <lineage>
        <taxon>Archaea</taxon>
        <taxon>Methanobacteriati</taxon>
        <taxon>Methanobacteriota</taxon>
        <taxon>Stenosarchaea group</taxon>
        <taxon>Methanomicrobia</taxon>
        <taxon>Methanomicrobiales</taxon>
        <taxon>Methanomicrobiaceae</taxon>
        <taxon>Methanoculleus</taxon>
    </lineage>
</organism>
<feature type="compositionally biased region" description="Gly residues" evidence="1">
    <location>
        <begin position="118"/>
        <end position="132"/>
    </location>
</feature>
<dbReference type="AlphaFoldDB" id="A0A0X3BPL4"/>
<accession>A0A0X3BPL4</accession>
<evidence type="ECO:0000313" key="3">
    <source>
        <dbReference type="Proteomes" id="UP000069850"/>
    </source>
</evidence>
<feature type="region of interest" description="Disordered" evidence="1">
    <location>
        <begin position="115"/>
        <end position="137"/>
    </location>
</feature>
<evidence type="ECO:0000313" key="2">
    <source>
        <dbReference type="EMBL" id="CVK33987.1"/>
    </source>
</evidence>
<evidence type="ECO:0000256" key="1">
    <source>
        <dbReference type="SAM" id="MobiDB-lite"/>
    </source>
</evidence>
<dbReference type="KEGG" id="mema:MMAB1_2774"/>
<feature type="region of interest" description="Disordered" evidence="1">
    <location>
        <begin position="1"/>
        <end position="23"/>
    </location>
</feature>
<dbReference type="Proteomes" id="UP000069850">
    <property type="component" value="Chromosome 1"/>
</dbReference>
<proteinExistence type="predicted"/>
<dbReference type="EMBL" id="LT158599">
    <property type="protein sequence ID" value="CVK33987.1"/>
    <property type="molecule type" value="Genomic_DNA"/>
</dbReference>
<gene>
    <name evidence="2" type="ORF">MMAB1_2774</name>
</gene>